<proteinExistence type="predicted"/>
<sequence length="103" mass="11688">MKGRLIWLLPQEGMECHSGHLTCIQHQQLRVFPAPFLSPLLSSLLGHSAGLNFTYGFSATATQRPHKGFKLNVRTTSSPDLYLHMNNHKEMITLKGEEVQMRE</sequence>
<dbReference type="EMBL" id="VCAZ01000086">
    <property type="protein sequence ID" value="TSQ58025.1"/>
    <property type="molecule type" value="Genomic_DNA"/>
</dbReference>
<evidence type="ECO:0000313" key="1">
    <source>
        <dbReference type="EMBL" id="TSQ58025.1"/>
    </source>
</evidence>
<dbReference type="Proteomes" id="UP000319801">
    <property type="component" value="Unassembled WGS sequence"/>
</dbReference>
<name>A0A556V0G0_BAGYA</name>
<keyword evidence="2" id="KW-1185">Reference proteome</keyword>
<organism evidence="1 2">
    <name type="scientific">Bagarius yarrelli</name>
    <name type="common">Goonch</name>
    <name type="synonym">Bagrus yarrelli</name>
    <dbReference type="NCBI Taxonomy" id="175774"/>
    <lineage>
        <taxon>Eukaryota</taxon>
        <taxon>Metazoa</taxon>
        <taxon>Chordata</taxon>
        <taxon>Craniata</taxon>
        <taxon>Vertebrata</taxon>
        <taxon>Euteleostomi</taxon>
        <taxon>Actinopterygii</taxon>
        <taxon>Neopterygii</taxon>
        <taxon>Teleostei</taxon>
        <taxon>Ostariophysi</taxon>
        <taxon>Siluriformes</taxon>
        <taxon>Sisoridae</taxon>
        <taxon>Sisorinae</taxon>
        <taxon>Bagarius</taxon>
    </lineage>
</organism>
<dbReference type="AlphaFoldDB" id="A0A556V0G0"/>
<reference evidence="1 2" key="1">
    <citation type="journal article" date="2019" name="Genome Biol. Evol.">
        <title>Whole-Genome Sequencing of the Giant Devil Catfish, Bagarius yarrelli.</title>
        <authorList>
            <person name="Jiang W."/>
            <person name="Lv Y."/>
            <person name="Cheng L."/>
            <person name="Yang K."/>
            <person name="Chao B."/>
            <person name="Wang X."/>
            <person name="Li Y."/>
            <person name="Pan X."/>
            <person name="You X."/>
            <person name="Zhang Y."/>
            <person name="Yang J."/>
            <person name="Li J."/>
            <person name="Zhang X."/>
            <person name="Liu S."/>
            <person name="Sun C."/>
            <person name="Yang J."/>
            <person name="Shi Q."/>
        </authorList>
    </citation>
    <scope>NUCLEOTIDE SEQUENCE [LARGE SCALE GENOMIC DNA]</scope>
    <source>
        <strain evidence="1">JWS20170419001</strain>
        <tissue evidence="1">Muscle</tissue>
    </source>
</reference>
<protein>
    <submittedName>
        <fullName evidence="1">Uncharacterized protein</fullName>
    </submittedName>
</protein>
<evidence type="ECO:0000313" key="2">
    <source>
        <dbReference type="Proteomes" id="UP000319801"/>
    </source>
</evidence>
<accession>A0A556V0G0</accession>
<gene>
    <name evidence="1" type="ORF">Baya_11451</name>
</gene>
<comment type="caution">
    <text evidence="1">The sequence shown here is derived from an EMBL/GenBank/DDBJ whole genome shotgun (WGS) entry which is preliminary data.</text>
</comment>